<dbReference type="PANTHER" id="PTHR11091:SF0">
    <property type="entry name" value="MALATE DEHYDROGENASE"/>
    <property type="match status" value="1"/>
</dbReference>
<evidence type="ECO:0000313" key="3">
    <source>
        <dbReference type="EMBL" id="KPM09519.1"/>
    </source>
</evidence>
<dbReference type="InterPro" id="IPR003767">
    <property type="entry name" value="Malate/L-lactate_DH-like"/>
</dbReference>
<accession>A0A132AF86</accession>
<dbReference type="Gene3D" id="1.10.1530.10">
    <property type="match status" value="1"/>
</dbReference>
<dbReference type="OrthoDB" id="7881616at2759"/>
<dbReference type="Pfam" id="PF02615">
    <property type="entry name" value="Ldh_2"/>
    <property type="match status" value="1"/>
</dbReference>
<dbReference type="VEuPathDB" id="VectorBase:SSCA005525"/>
<reference evidence="3 4" key="1">
    <citation type="journal article" date="2015" name="Parasit. Vectors">
        <title>Draft genome of the scabies mite.</title>
        <authorList>
            <person name="Rider S.D.Jr."/>
            <person name="Morgan M.S."/>
            <person name="Arlian L.G."/>
        </authorList>
    </citation>
    <scope>NUCLEOTIDE SEQUENCE [LARGE SCALE GENOMIC DNA]</scope>
    <source>
        <strain evidence="3">Arlian Lab</strain>
    </source>
</reference>
<proteinExistence type="inferred from homology"/>
<dbReference type="SUPFAM" id="SSF89733">
    <property type="entry name" value="L-sulfolactate dehydrogenase-like"/>
    <property type="match status" value="1"/>
</dbReference>
<dbReference type="InterPro" id="IPR043144">
    <property type="entry name" value="Mal/L-sulf/L-lact_DH-like_ah"/>
</dbReference>
<dbReference type="GO" id="GO:0016491">
    <property type="term" value="F:oxidoreductase activity"/>
    <property type="evidence" value="ECO:0007669"/>
    <property type="project" value="UniProtKB-KW"/>
</dbReference>
<keyword evidence="2" id="KW-0560">Oxidoreductase</keyword>
<sequence length="211" mass="23498">MSHSKIIPIGVAKQFIERLMARLDVDQTHAKALAEVLVAGDYRGHFSHGLNRIEIYIKDIQENSCRKTGQPKILKETAATAWVDGQNLLGPVVGRFCMNLAIEKAKHCGVGWVCAKGSNHFGIAGYYSMMALEHRFLGQCFVAIDPNCFAPGFEDRMQTLNKNLRSQDPVVPSQPILVHGDPERSHMEKCQQLGGIEYHNNIIQMTVSIIV</sequence>
<dbReference type="Gene3D" id="3.30.1370.60">
    <property type="entry name" value="Hypothetical oxidoreductase yiak, domain 2"/>
    <property type="match status" value="2"/>
</dbReference>
<dbReference type="EMBL" id="JXLN01013671">
    <property type="protein sequence ID" value="KPM09519.1"/>
    <property type="molecule type" value="Genomic_DNA"/>
</dbReference>
<gene>
    <name evidence="3" type="ORF">QR98_0080560</name>
</gene>
<dbReference type="InterPro" id="IPR043143">
    <property type="entry name" value="Mal/L-sulf/L-lact_DH-like_NADP"/>
</dbReference>
<dbReference type="PANTHER" id="PTHR11091">
    <property type="entry name" value="OXIDOREDUCTASE-RELATED"/>
    <property type="match status" value="1"/>
</dbReference>
<dbReference type="InterPro" id="IPR036111">
    <property type="entry name" value="Mal/L-sulfo/L-lacto_DH-like_sf"/>
</dbReference>
<comment type="similarity">
    <text evidence="1">Belongs to the LDH2/MDH2 oxidoreductase family.</text>
</comment>
<dbReference type="AlphaFoldDB" id="A0A132AF86"/>
<evidence type="ECO:0000256" key="1">
    <source>
        <dbReference type="ARBA" id="ARBA00006056"/>
    </source>
</evidence>
<dbReference type="Proteomes" id="UP000616769">
    <property type="component" value="Unassembled WGS sequence"/>
</dbReference>
<comment type="caution">
    <text evidence="3">The sequence shown here is derived from an EMBL/GenBank/DDBJ whole genome shotgun (WGS) entry which is preliminary data.</text>
</comment>
<organism evidence="3 4">
    <name type="scientific">Sarcoptes scabiei</name>
    <name type="common">Itch mite</name>
    <name type="synonym">Acarus scabiei</name>
    <dbReference type="NCBI Taxonomy" id="52283"/>
    <lineage>
        <taxon>Eukaryota</taxon>
        <taxon>Metazoa</taxon>
        <taxon>Ecdysozoa</taxon>
        <taxon>Arthropoda</taxon>
        <taxon>Chelicerata</taxon>
        <taxon>Arachnida</taxon>
        <taxon>Acari</taxon>
        <taxon>Acariformes</taxon>
        <taxon>Sarcoptiformes</taxon>
        <taxon>Astigmata</taxon>
        <taxon>Psoroptidia</taxon>
        <taxon>Sarcoptoidea</taxon>
        <taxon>Sarcoptidae</taxon>
        <taxon>Sarcoptinae</taxon>
        <taxon>Sarcoptes</taxon>
    </lineage>
</organism>
<evidence type="ECO:0000256" key="2">
    <source>
        <dbReference type="ARBA" id="ARBA00023002"/>
    </source>
</evidence>
<name>A0A132AF86_SARSC</name>
<evidence type="ECO:0000313" key="4">
    <source>
        <dbReference type="Proteomes" id="UP000616769"/>
    </source>
</evidence>
<protein>
    <submittedName>
        <fullName evidence="3">Malate dehydrogenase-like protein</fullName>
    </submittedName>
</protein>